<dbReference type="EMBL" id="BEXD01003938">
    <property type="protein sequence ID" value="GBC04301.1"/>
    <property type="molecule type" value="Genomic_DNA"/>
</dbReference>
<reference evidence="1 2" key="1">
    <citation type="submission" date="2017-11" db="EMBL/GenBank/DDBJ databases">
        <title>The genome of Rhizophagus clarus HR1 reveals common genetic basis of auxotrophy among arbuscular mycorrhizal fungi.</title>
        <authorList>
            <person name="Kobayashi Y."/>
        </authorList>
    </citation>
    <scope>NUCLEOTIDE SEQUENCE [LARGE SCALE GENOMIC DNA]</scope>
    <source>
        <strain evidence="1 2">HR1</strain>
    </source>
</reference>
<evidence type="ECO:0000313" key="1">
    <source>
        <dbReference type="EMBL" id="GBC04301.1"/>
    </source>
</evidence>
<sequence length="124" mass="14513">MMHQLKKNMLCTNNPELYLQEPTLKNYTQTEIDNFRTIFRIPFGQGIVITLRTSHNKTFNRKILKYLDKRIDYWASYSVQHALAVIDQNDGLDAMISKVHFAATGTEFSYSDTCILKFVQERSQ</sequence>
<accession>A0A2Z6RPX7</accession>
<dbReference type="Proteomes" id="UP000247702">
    <property type="component" value="Unassembled WGS sequence"/>
</dbReference>
<evidence type="ECO:0000313" key="2">
    <source>
        <dbReference type="Proteomes" id="UP000247702"/>
    </source>
</evidence>
<gene>
    <name evidence="1" type="ORF">RclHR1_05600001</name>
</gene>
<comment type="caution">
    <text evidence="1">The sequence shown here is derived from an EMBL/GenBank/DDBJ whole genome shotgun (WGS) entry which is preliminary data.</text>
</comment>
<name>A0A2Z6RPX7_9GLOM</name>
<protein>
    <submittedName>
        <fullName evidence="1">Uncharacterized protein</fullName>
    </submittedName>
</protein>
<dbReference type="STRING" id="94130.A0A2Z6RPX7"/>
<dbReference type="AlphaFoldDB" id="A0A2Z6RPX7"/>
<organism evidence="1 2">
    <name type="scientific">Rhizophagus clarus</name>
    <dbReference type="NCBI Taxonomy" id="94130"/>
    <lineage>
        <taxon>Eukaryota</taxon>
        <taxon>Fungi</taxon>
        <taxon>Fungi incertae sedis</taxon>
        <taxon>Mucoromycota</taxon>
        <taxon>Glomeromycotina</taxon>
        <taxon>Glomeromycetes</taxon>
        <taxon>Glomerales</taxon>
        <taxon>Glomeraceae</taxon>
        <taxon>Rhizophagus</taxon>
    </lineage>
</organism>
<keyword evidence="2" id="KW-1185">Reference proteome</keyword>
<proteinExistence type="predicted"/>